<evidence type="ECO:0000256" key="2">
    <source>
        <dbReference type="ARBA" id="ARBA00004766"/>
    </source>
</evidence>
<dbReference type="GO" id="GO:0050661">
    <property type="term" value="F:NADP binding"/>
    <property type="evidence" value="ECO:0007669"/>
    <property type="project" value="InterPro"/>
</dbReference>
<comment type="pathway">
    <text evidence="6">Amino-acid biosynthesis; L-threonine biosynthesis; L-threonine from L-aspartate: step 1/5.</text>
</comment>
<dbReference type="PANTHER" id="PTHR43070">
    <property type="match status" value="1"/>
</dbReference>
<dbReference type="CDD" id="cd04243">
    <property type="entry name" value="AAK_AK-HSDH-like"/>
    <property type="match status" value="1"/>
</dbReference>
<comment type="function">
    <text evidence="23">Bifunctional aspartate kinase and homoserine dehydrogenase that catalyzes the first and the third steps toward the synthesis of lysine, methionine and threonine from aspartate.</text>
</comment>
<evidence type="ECO:0000256" key="9">
    <source>
        <dbReference type="ARBA" id="ARBA00022605"/>
    </source>
</evidence>
<comment type="similarity">
    <text evidence="8">In the N-terminal section; belongs to the aspartokinase family.</text>
</comment>
<evidence type="ECO:0000256" key="5">
    <source>
        <dbReference type="ARBA" id="ARBA00005062"/>
    </source>
</evidence>
<evidence type="ECO:0000256" key="7">
    <source>
        <dbReference type="ARBA" id="ARBA00007952"/>
    </source>
</evidence>
<keyword evidence="28" id="KW-1185">Reference proteome</keyword>
<evidence type="ECO:0000256" key="16">
    <source>
        <dbReference type="ARBA" id="ARBA00022857"/>
    </source>
</evidence>
<keyword evidence="12" id="KW-0479">Metal-binding</keyword>
<sequence length="941" mass="102887">MAGTVHATRRPLGRVVRLPVTRTVSRTAAVSASRAKMTNLAATKQNQCHRSLAIRLRASVARNQQVASDLGGEVEDGGAEGGWRNKGKQWLVWKFGGTCVAGPDRLVKVAELLRTEIDKGRRLAVVLSAMGSTAEEPVKVTDQLLRAVRNATERSDAYKEDLEKLQDLHIKAAMQLLGDDTSGLYEEYEEMLREDVKNLKSMLKAITIVGVTSNSFSDFVVGHGELWNARLFTSYLRAKGLSSAKMVDARDVLVVEPSEQDTVEVDYPDSKANLDIWHAENVSKEEDGNFPLVVTGFIAKRKDGRATTLRRNGSDYSGTIMAALLNAECITIWTDVDGVYSADPRKVTDAEPLQHLTYNEAWELSYFGANVLHPRSTIPAMSNDIPIKIKNFFNVDAKGTLIDSQEEDFDSFKPRRGTRWRSVVKGFATIDECSLINIEGTGMVGVPGTASRIFSTIRDAGINVIMISQGSSEHSICFAVKGTDAEVAREVLKLEFDEYIQSGLLEDVTVVSDCTILAAVGSNLQHAIGASAHMFGALSKAGVNIRATAQGCSEHNVTVVIDANDSKKALEAVHSAFYLSDVTVAVGLVGPGLVGKTLMDQFNKQLEVLREERHVDVRICGVADSKKMLLSDTSIDLDRWEEEFDKSKTPSDLSEFKDHLLSCNLPIPVIIDCSASDFVSDYYEPWMKAGVHVITPNKKVNSGPLERYNAIKRLQERRQVHYFYEATVGAGLPVIATIKHLVDTGDRIKSIEGIFSGTLSYIFNNFKSGDKFSEIVKTAKENGFTEPDPRDDLSGMDVARKVTTLARESGLSLELDDIPVESLVPAELESCSSAEEFMQRLPEFDDQMTKLQEDAMANGEVLRFVGQVDVKTGKGSVALKNYPVTHPFAQLGGTDNIVLCSTERYNPQPLVITGPGAGAEVTAGGIFSDLIRLCAHFGAPS</sequence>
<dbReference type="InterPro" id="IPR018042">
    <property type="entry name" value="Aspartate_kinase_CS"/>
</dbReference>
<name>A0AAX4PGG3_9CHLO</name>
<dbReference type="EMBL" id="CP151512">
    <property type="protein sequence ID" value="WZN65339.1"/>
    <property type="molecule type" value="Genomic_DNA"/>
</dbReference>
<comment type="catalytic activity">
    <reaction evidence="25">
        <text>L-homoserine + NADP(+) = L-aspartate 4-semialdehyde + NADPH + H(+)</text>
        <dbReference type="Rhea" id="RHEA:15761"/>
        <dbReference type="ChEBI" id="CHEBI:15378"/>
        <dbReference type="ChEBI" id="CHEBI:57476"/>
        <dbReference type="ChEBI" id="CHEBI:57783"/>
        <dbReference type="ChEBI" id="CHEBI:58349"/>
        <dbReference type="ChEBI" id="CHEBI:537519"/>
        <dbReference type="EC" id="1.1.1.3"/>
    </reaction>
    <physiologicalReaction direction="right-to-left" evidence="25">
        <dbReference type="Rhea" id="RHEA:15763"/>
    </physiologicalReaction>
</comment>
<dbReference type="InterPro" id="IPR036291">
    <property type="entry name" value="NAD(P)-bd_dom_sf"/>
</dbReference>
<dbReference type="FunFam" id="3.30.2130.10:FF:000001">
    <property type="entry name" value="Bifunctional aspartokinase/homoserine dehydrogenase"/>
    <property type="match status" value="1"/>
</dbReference>
<dbReference type="Gene3D" id="3.30.2130.10">
    <property type="entry name" value="VC0802-like"/>
    <property type="match status" value="1"/>
</dbReference>
<dbReference type="SUPFAM" id="SSF55021">
    <property type="entry name" value="ACT-like"/>
    <property type="match status" value="2"/>
</dbReference>
<dbReference type="GO" id="GO:0009086">
    <property type="term" value="P:methionine biosynthetic process"/>
    <property type="evidence" value="ECO:0007669"/>
    <property type="project" value="UniProtKB-KW"/>
</dbReference>
<dbReference type="SUPFAM" id="SSF53633">
    <property type="entry name" value="Carbamate kinase-like"/>
    <property type="match status" value="1"/>
</dbReference>
<dbReference type="NCBIfam" id="TIGR00657">
    <property type="entry name" value="asp_kinases"/>
    <property type="match status" value="1"/>
</dbReference>
<keyword evidence="19" id="KW-0915">Sodium</keyword>
<dbReference type="GO" id="GO:0004072">
    <property type="term" value="F:aspartate kinase activity"/>
    <property type="evidence" value="ECO:0007669"/>
    <property type="project" value="UniProtKB-EC"/>
</dbReference>
<evidence type="ECO:0000256" key="11">
    <source>
        <dbReference type="ARBA" id="ARBA00022697"/>
    </source>
</evidence>
<dbReference type="FunFam" id="3.30.70.260:FF:000072">
    <property type="entry name" value="Probable aspartokinase"/>
    <property type="match status" value="1"/>
</dbReference>
<dbReference type="GO" id="GO:0009090">
    <property type="term" value="P:homoserine biosynthetic process"/>
    <property type="evidence" value="ECO:0007669"/>
    <property type="project" value="TreeGrafter"/>
</dbReference>
<dbReference type="Gene3D" id="3.40.50.720">
    <property type="entry name" value="NAD(P)-binding Rossmann-like Domain"/>
    <property type="match status" value="1"/>
</dbReference>
<evidence type="ECO:0000256" key="24">
    <source>
        <dbReference type="ARBA" id="ARBA00048561"/>
    </source>
</evidence>
<dbReference type="InterPro" id="IPR001341">
    <property type="entry name" value="Asp_kinase"/>
</dbReference>
<comment type="catalytic activity">
    <reaction evidence="24">
        <text>L-aspartate + ATP = 4-phospho-L-aspartate + ADP</text>
        <dbReference type="Rhea" id="RHEA:23776"/>
        <dbReference type="ChEBI" id="CHEBI:29991"/>
        <dbReference type="ChEBI" id="CHEBI:30616"/>
        <dbReference type="ChEBI" id="CHEBI:57535"/>
        <dbReference type="ChEBI" id="CHEBI:456216"/>
        <dbReference type="EC" id="2.7.2.4"/>
    </reaction>
    <physiologicalReaction direction="left-to-right" evidence="24">
        <dbReference type="Rhea" id="RHEA:23777"/>
    </physiologicalReaction>
</comment>
<keyword evidence="10" id="KW-0808">Transferase</keyword>
<evidence type="ECO:0000313" key="27">
    <source>
        <dbReference type="EMBL" id="WZN65339.1"/>
    </source>
</evidence>
<dbReference type="GO" id="GO:0009085">
    <property type="term" value="P:lysine biosynthetic process"/>
    <property type="evidence" value="ECO:0007669"/>
    <property type="project" value="UniProtKB-KW"/>
</dbReference>
<dbReference type="Proteomes" id="UP001472866">
    <property type="component" value="Chromosome 12"/>
</dbReference>
<feature type="domain" description="ACT" evidence="26">
    <location>
        <begin position="438"/>
        <end position="516"/>
    </location>
</feature>
<dbReference type="InterPro" id="IPR036393">
    <property type="entry name" value="AceGlu_kinase-like_sf"/>
</dbReference>
<comment type="pathway">
    <text evidence="5">Amino-acid biosynthesis; L-methionine biosynthesis via de novo pathway; L-homoserine from L-aspartate: step 3/3.</text>
</comment>
<dbReference type="Pfam" id="PF22468">
    <property type="entry name" value="ACT_9"/>
    <property type="match status" value="2"/>
</dbReference>
<evidence type="ECO:0000256" key="15">
    <source>
        <dbReference type="ARBA" id="ARBA00022840"/>
    </source>
</evidence>
<evidence type="ECO:0000256" key="18">
    <source>
        <dbReference type="ARBA" id="ARBA00023027"/>
    </source>
</evidence>
<dbReference type="PROSITE" id="PS01042">
    <property type="entry name" value="HOMOSER_DHGENASE"/>
    <property type="match status" value="1"/>
</dbReference>
<evidence type="ECO:0000256" key="3">
    <source>
        <dbReference type="ARBA" id="ARBA00004986"/>
    </source>
</evidence>
<keyword evidence="15" id="KW-0067">ATP-binding</keyword>
<gene>
    <name evidence="27" type="ORF">HKI87_12g68970</name>
</gene>
<dbReference type="PROSITE" id="PS00324">
    <property type="entry name" value="ASPARTOKINASE"/>
    <property type="match status" value="1"/>
</dbReference>
<evidence type="ECO:0000256" key="6">
    <source>
        <dbReference type="ARBA" id="ARBA00005139"/>
    </source>
</evidence>
<dbReference type="InterPro" id="IPR005106">
    <property type="entry name" value="Asp/hSer_DH_NAD-bd"/>
</dbReference>
<evidence type="ECO:0000256" key="22">
    <source>
        <dbReference type="ARBA" id="ARBA00023268"/>
    </source>
</evidence>
<dbReference type="InterPro" id="IPR002912">
    <property type="entry name" value="ACT_dom"/>
</dbReference>
<keyword evidence="14 27" id="KW-0418">Kinase</keyword>
<evidence type="ECO:0000313" key="28">
    <source>
        <dbReference type="Proteomes" id="UP001472866"/>
    </source>
</evidence>
<dbReference type="GO" id="GO:0004412">
    <property type="term" value="F:homoserine dehydrogenase activity"/>
    <property type="evidence" value="ECO:0007669"/>
    <property type="project" value="UniProtKB-EC"/>
</dbReference>
<feature type="domain" description="ACT" evidence="26">
    <location>
        <begin position="519"/>
        <end position="593"/>
    </location>
</feature>
<evidence type="ECO:0000256" key="23">
    <source>
        <dbReference type="ARBA" id="ARBA00044938"/>
    </source>
</evidence>
<evidence type="ECO:0000256" key="10">
    <source>
        <dbReference type="ARBA" id="ARBA00022679"/>
    </source>
</evidence>
<dbReference type="FunFam" id="3.30.360.10:FF:000006">
    <property type="entry name" value="Bifunctional aspartokinase/homoserine dehydrogenase"/>
    <property type="match status" value="1"/>
</dbReference>
<keyword evidence="20" id="KW-0457">Lysine biosynthesis</keyword>
<evidence type="ECO:0000256" key="4">
    <source>
        <dbReference type="ARBA" id="ARBA00005056"/>
    </source>
</evidence>
<dbReference type="GO" id="GO:0009088">
    <property type="term" value="P:threonine biosynthetic process"/>
    <property type="evidence" value="ECO:0007669"/>
    <property type="project" value="UniProtKB-KW"/>
</dbReference>
<dbReference type="NCBIfam" id="NF007003">
    <property type="entry name" value="PRK09466.1"/>
    <property type="match status" value="1"/>
</dbReference>
<evidence type="ECO:0000256" key="20">
    <source>
        <dbReference type="ARBA" id="ARBA00023154"/>
    </source>
</evidence>
<dbReference type="PROSITE" id="PS51671">
    <property type="entry name" value="ACT"/>
    <property type="match status" value="2"/>
</dbReference>
<evidence type="ECO:0000256" key="17">
    <source>
        <dbReference type="ARBA" id="ARBA00023002"/>
    </source>
</evidence>
<comment type="pathway">
    <text evidence="2">Amino-acid biosynthesis; L-lysine biosynthesis via DAP pathway; (S)-tetrahydrodipicolinate from L-aspartate: step 1/4.</text>
</comment>
<dbReference type="Pfam" id="PF00696">
    <property type="entry name" value="AA_kinase"/>
    <property type="match status" value="1"/>
</dbReference>
<dbReference type="Pfam" id="PF00742">
    <property type="entry name" value="Homoserine_dh"/>
    <property type="match status" value="1"/>
</dbReference>
<evidence type="ECO:0000256" key="21">
    <source>
        <dbReference type="ARBA" id="ARBA00023167"/>
    </source>
</evidence>
<evidence type="ECO:0000256" key="1">
    <source>
        <dbReference type="ARBA" id="ARBA00001920"/>
    </source>
</evidence>
<evidence type="ECO:0000256" key="13">
    <source>
        <dbReference type="ARBA" id="ARBA00022741"/>
    </source>
</evidence>
<evidence type="ECO:0000259" key="26">
    <source>
        <dbReference type="PROSITE" id="PS51671"/>
    </source>
</evidence>
<keyword evidence="17" id="KW-0560">Oxidoreductase</keyword>
<accession>A0AAX4PGG3</accession>
<dbReference type="NCBIfam" id="NF006959">
    <property type="entry name" value="PRK09436.1"/>
    <property type="match status" value="1"/>
</dbReference>
<reference evidence="27 28" key="1">
    <citation type="submission" date="2024-03" db="EMBL/GenBank/DDBJ databases">
        <title>Complete genome sequence of the green alga Chloropicon roscoffensis RCC1871.</title>
        <authorList>
            <person name="Lemieux C."/>
            <person name="Pombert J.-F."/>
            <person name="Otis C."/>
            <person name="Turmel M."/>
        </authorList>
    </citation>
    <scope>NUCLEOTIDE SEQUENCE [LARGE SCALE GENOMIC DNA]</scope>
    <source>
        <strain evidence="27 28">RCC1871</strain>
    </source>
</reference>
<dbReference type="InterPro" id="IPR011147">
    <property type="entry name" value="Bifunc_Aspkin/hSer_DH"/>
</dbReference>
<dbReference type="FunFam" id="3.40.50.720:FF:000083">
    <property type="entry name" value="Bifunctional aspartokinase/homoserine dehydrogenase"/>
    <property type="match status" value="1"/>
</dbReference>
<evidence type="ECO:0000256" key="12">
    <source>
        <dbReference type="ARBA" id="ARBA00022723"/>
    </source>
</evidence>
<keyword evidence="22" id="KW-0511">Multifunctional enzyme</keyword>
<dbReference type="CDD" id="cd04921">
    <property type="entry name" value="ACT_AKi-HSDH-ThrA-like_1"/>
    <property type="match status" value="1"/>
</dbReference>
<dbReference type="AlphaFoldDB" id="A0AAX4PGG3"/>
<dbReference type="GO" id="GO:0005524">
    <property type="term" value="F:ATP binding"/>
    <property type="evidence" value="ECO:0007669"/>
    <property type="project" value="UniProtKB-KW"/>
</dbReference>
<dbReference type="Gene3D" id="3.40.1160.10">
    <property type="entry name" value="Acetylglutamate kinase-like"/>
    <property type="match status" value="1"/>
</dbReference>
<dbReference type="InterPro" id="IPR054352">
    <property type="entry name" value="ACT_Aspartokinase"/>
</dbReference>
<evidence type="ECO:0000256" key="19">
    <source>
        <dbReference type="ARBA" id="ARBA00023053"/>
    </source>
</evidence>
<dbReference type="Gene3D" id="3.30.360.10">
    <property type="entry name" value="Dihydrodipicolinate Reductase, domain 2"/>
    <property type="match status" value="1"/>
</dbReference>
<keyword evidence="13" id="KW-0547">Nucleotide-binding</keyword>
<keyword evidence="11" id="KW-0791">Threonine biosynthesis</keyword>
<keyword evidence="21" id="KW-0486">Methionine biosynthesis</keyword>
<comment type="pathway">
    <text evidence="4">Amino-acid biosynthesis; L-threonine biosynthesis; L-threonine from L-aspartate: step 3/5.</text>
</comment>
<organism evidence="27 28">
    <name type="scientific">Chloropicon roscoffensis</name>
    <dbReference type="NCBI Taxonomy" id="1461544"/>
    <lineage>
        <taxon>Eukaryota</taxon>
        <taxon>Viridiplantae</taxon>
        <taxon>Chlorophyta</taxon>
        <taxon>Chloropicophyceae</taxon>
        <taxon>Chloropicales</taxon>
        <taxon>Chloropicaceae</taxon>
        <taxon>Chloropicon</taxon>
    </lineage>
</organism>
<comment type="pathway">
    <text evidence="3">Amino-acid biosynthesis; L-methionine biosynthesis via de novo pathway; L-homoserine from L-aspartate: step 1/3.</text>
</comment>
<dbReference type="InterPro" id="IPR045865">
    <property type="entry name" value="ACT-like_dom_sf"/>
</dbReference>
<comment type="similarity">
    <text evidence="7">In the C-terminal section; belongs to the homoserine dehydrogenase family.</text>
</comment>
<keyword evidence="9" id="KW-0028">Amino-acid biosynthesis</keyword>
<evidence type="ECO:0000256" key="25">
    <source>
        <dbReference type="ARBA" id="ARBA00048841"/>
    </source>
</evidence>
<dbReference type="InterPro" id="IPR019811">
    <property type="entry name" value="HDH_CS"/>
</dbReference>
<dbReference type="SUPFAM" id="SSF51735">
    <property type="entry name" value="NAD(P)-binding Rossmann-fold domains"/>
    <property type="match status" value="1"/>
</dbReference>
<evidence type="ECO:0000256" key="14">
    <source>
        <dbReference type="ARBA" id="ARBA00022777"/>
    </source>
</evidence>
<dbReference type="PANTHER" id="PTHR43070:SF5">
    <property type="entry name" value="HOMOSERINE DEHYDROGENASE"/>
    <property type="match status" value="1"/>
</dbReference>
<protein>
    <submittedName>
        <fullName evidence="27">Bifunctional aspartate kinase/homoserine dehydrogenase</fullName>
    </submittedName>
</protein>
<dbReference type="InterPro" id="IPR001342">
    <property type="entry name" value="HDH_cat"/>
</dbReference>
<proteinExistence type="inferred from homology"/>
<evidence type="ECO:0000256" key="8">
    <source>
        <dbReference type="ARBA" id="ARBA00010046"/>
    </source>
</evidence>
<keyword evidence="18" id="KW-0520">NAD</keyword>
<dbReference type="InterPro" id="IPR001048">
    <property type="entry name" value="Asp/Glu/Uridylate_kinase"/>
</dbReference>
<keyword evidence="16" id="KW-0521">NADP</keyword>
<dbReference type="SUPFAM" id="SSF55347">
    <property type="entry name" value="Glyceraldehyde-3-phosphate dehydrogenase-like, C-terminal domain"/>
    <property type="match status" value="1"/>
</dbReference>
<comment type="cofactor">
    <cofactor evidence="1">
        <name>a metal cation</name>
        <dbReference type="ChEBI" id="CHEBI:25213"/>
    </cofactor>
</comment>
<dbReference type="GO" id="GO:0046872">
    <property type="term" value="F:metal ion binding"/>
    <property type="evidence" value="ECO:0007669"/>
    <property type="project" value="UniProtKB-KW"/>
</dbReference>
<dbReference type="Pfam" id="PF03447">
    <property type="entry name" value="NAD_binding_3"/>
    <property type="match status" value="1"/>
</dbReference>